<gene>
    <name evidence="1" type="ORF">Bca52824_097117</name>
</gene>
<dbReference type="Proteomes" id="UP000886595">
    <property type="component" value="Unassembled WGS sequence"/>
</dbReference>
<name>A0A8X7NZK7_BRACI</name>
<reference evidence="1 2" key="1">
    <citation type="submission" date="2020-02" db="EMBL/GenBank/DDBJ databases">
        <authorList>
            <person name="Ma Q."/>
            <person name="Huang Y."/>
            <person name="Song X."/>
            <person name="Pei D."/>
        </authorList>
    </citation>
    <scope>NUCLEOTIDE SEQUENCE [LARGE SCALE GENOMIC DNA]</scope>
    <source>
        <strain evidence="1">Sxm20200214</strain>
        <tissue evidence="1">Leaf</tissue>
    </source>
</reference>
<dbReference type="AlphaFoldDB" id="A0A8X7NZK7"/>
<comment type="caution">
    <text evidence="1">The sequence shown here is derived from an EMBL/GenBank/DDBJ whole genome shotgun (WGS) entry which is preliminary data.</text>
</comment>
<evidence type="ECO:0000313" key="1">
    <source>
        <dbReference type="EMBL" id="KAG2240684.1"/>
    </source>
</evidence>
<organism evidence="1 2">
    <name type="scientific">Brassica carinata</name>
    <name type="common">Ethiopian mustard</name>
    <name type="synonym">Abyssinian cabbage</name>
    <dbReference type="NCBI Taxonomy" id="52824"/>
    <lineage>
        <taxon>Eukaryota</taxon>
        <taxon>Viridiplantae</taxon>
        <taxon>Streptophyta</taxon>
        <taxon>Embryophyta</taxon>
        <taxon>Tracheophyta</taxon>
        <taxon>Spermatophyta</taxon>
        <taxon>Magnoliopsida</taxon>
        <taxon>eudicotyledons</taxon>
        <taxon>Gunneridae</taxon>
        <taxon>Pentapetalae</taxon>
        <taxon>rosids</taxon>
        <taxon>malvids</taxon>
        <taxon>Brassicales</taxon>
        <taxon>Brassicaceae</taxon>
        <taxon>Brassiceae</taxon>
        <taxon>Brassica</taxon>
    </lineage>
</organism>
<evidence type="ECO:0000313" key="2">
    <source>
        <dbReference type="Proteomes" id="UP000886595"/>
    </source>
</evidence>
<proteinExistence type="predicted"/>
<keyword evidence="2" id="KW-1185">Reference proteome</keyword>
<protein>
    <submittedName>
        <fullName evidence="1">Uncharacterized protein</fullName>
    </submittedName>
</protein>
<accession>A0A8X7NZK7</accession>
<feature type="non-terminal residue" evidence="1">
    <location>
        <position position="1"/>
    </location>
</feature>
<sequence>VDIPTRADARKMVDVTKALVAVSFNHKTHRNLSEEAREGFTRTGPILRMVVRNAVEHPAV</sequence>
<dbReference type="EMBL" id="JAAMPC010001512">
    <property type="protein sequence ID" value="KAG2240684.1"/>
    <property type="molecule type" value="Genomic_DNA"/>
</dbReference>